<dbReference type="Pfam" id="PF00925">
    <property type="entry name" value="GTP_cyclohydro2"/>
    <property type="match status" value="1"/>
</dbReference>
<evidence type="ECO:0000259" key="10">
    <source>
        <dbReference type="Pfam" id="PF00925"/>
    </source>
</evidence>
<dbReference type="OrthoDB" id="9793111at2"/>
<evidence type="ECO:0000256" key="2">
    <source>
        <dbReference type="ARBA" id="ARBA00022619"/>
    </source>
</evidence>
<proteinExistence type="inferred from homology"/>
<dbReference type="GO" id="GO:0009231">
    <property type="term" value="P:riboflavin biosynthetic process"/>
    <property type="evidence" value="ECO:0007669"/>
    <property type="project" value="UniProtKB-UniRule"/>
</dbReference>
<keyword evidence="12" id="KW-1185">Reference proteome</keyword>
<reference evidence="11 12" key="1">
    <citation type="submission" date="2015-04" db="EMBL/GenBank/DDBJ databases">
        <title>The draft genome sequence of Roseovarius sp.R12b.</title>
        <authorList>
            <person name="Li G."/>
            <person name="Lai Q."/>
            <person name="Shao Z."/>
            <person name="Yan P."/>
        </authorList>
    </citation>
    <scope>NUCLEOTIDE SEQUENCE [LARGE SCALE GENOMIC DNA]</scope>
    <source>
        <strain evidence="11 12">R12B</strain>
    </source>
</reference>
<comment type="cofactor">
    <cofactor evidence="9">
        <name>Zn(2+)</name>
        <dbReference type="ChEBI" id="CHEBI:29105"/>
    </cofactor>
    <text evidence="9">Binds 1 zinc ion per subunit.</text>
</comment>
<feature type="binding site" evidence="9">
    <location>
        <begin position="226"/>
        <end position="230"/>
    </location>
    <ligand>
        <name>GTP</name>
        <dbReference type="ChEBI" id="CHEBI:37565"/>
    </ligand>
</feature>
<comment type="similarity">
    <text evidence="9">Belongs to the GTP cyclohydrolase II family.</text>
</comment>
<dbReference type="CDD" id="cd00641">
    <property type="entry name" value="GTP_cyclohydro2"/>
    <property type="match status" value="1"/>
</dbReference>
<evidence type="ECO:0000256" key="7">
    <source>
        <dbReference type="ARBA" id="ARBA00023134"/>
    </source>
</evidence>
<dbReference type="AlphaFoldDB" id="A0A0T5NU01"/>
<keyword evidence="3 9" id="KW-0479">Metal-binding</keyword>
<keyword evidence="6 9" id="KW-0862">Zinc</keyword>
<sequence length="371" mass="39807">MSRVAESLLPNVAERLSRVQSDLRLGLPCLLTDGSDRAVAVAVETLSQARLDALRDLFGVPELVLTGNRARAAMAPVQSADIWDLPVRICPPKHADMDWFMRLADAGQDTAGPVAPLHRVRDREARLHGLALSVVKSAELLPAVLIFGLADGAVLPEGLSLTAIELTEALGHFAQAPALSPVAAAGLPVEAHDNGRLHVFRDPDGRTEHYAFEIGTPDPARPVLARLHSACFTGDVLGSLKCDCGPQLRAAMLRMGQEGAGLLLYLNQEGRGIGLANKMRVYDLQSRGLDTVDANHALGFEDDERDFRVAAVMLRSLGFGAVRLLTNNPAKVHTFRAQGIEVVEQLPLRVGKNIHNSGYLAVKALKSGHAL</sequence>
<dbReference type="UniPathway" id="UPA00275">
    <property type="reaction ID" value="UER00400"/>
</dbReference>
<feature type="active site" description="Nucleophile" evidence="9">
    <location>
        <position position="305"/>
    </location>
</feature>
<keyword evidence="4 9" id="KW-0547">Nucleotide-binding</keyword>
<evidence type="ECO:0000256" key="9">
    <source>
        <dbReference type="HAMAP-Rule" id="MF_00179"/>
    </source>
</evidence>
<dbReference type="FunFam" id="3.40.50.10990:FF:000002">
    <property type="entry name" value="GTP cyclohydrolase-2"/>
    <property type="match status" value="1"/>
</dbReference>
<evidence type="ECO:0000256" key="8">
    <source>
        <dbReference type="ARBA" id="ARBA00049295"/>
    </source>
</evidence>
<comment type="function">
    <text evidence="9">Catalyzes the conversion of GTP to 2,5-diamino-6-ribosylamino-4(3H)-pyrimidinone 5'-phosphate (DARP), formate and pyrophosphate.</text>
</comment>
<feature type="active site" description="Proton acceptor" evidence="9">
    <location>
        <position position="303"/>
    </location>
</feature>
<organism evidence="11 12">
    <name type="scientific">Roseovarius atlanticus</name>
    <dbReference type="NCBI Taxonomy" id="1641875"/>
    <lineage>
        <taxon>Bacteria</taxon>
        <taxon>Pseudomonadati</taxon>
        <taxon>Pseudomonadota</taxon>
        <taxon>Alphaproteobacteria</taxon>
        <taxon>Rhodobacterales</taxon>
        <taxon>Roseobacteraceae</taxon>
        <taxon>Roseovarius</taxon>
    </lineage>
</organism>
<evidence type="ECO:0000313" key="11">
    <source>
        <dbReference type="EMBL" id="KRS12407.1"/>
    </source>
</evidence>
<feature type="binding site" evidence="9">
    <location>
        <position position="242"/>
    </location>
    <ligand>
        <name>Zn(2+)</name>
        <dbReference type="ChEBI" id="CHEBI:29105"/>
        <note>catalytic</note>
    </ligand>
</feature>
<dbReference type="PATRIC" id="fig|1641875.4.peg.262"/>
<dbReference type="PANTHER" id="PTHR21327">
    <property type="entry name" value="GTP CYCLOHYDROLASE II-RELATED"/>
    <property type="match status" value="1"/>
</dbReference>
<keyword evidence="2 9" id="KW-0686">Riboflavin biosynthesis</keyword>
<keyword evidence="5 9" id="KW-0378">Hydrolase</keyword>
<dbReference type="GO" id="GO:0003935">
    <property type="term" value="F:GTP cyclohydrolase II activity"/>
    <property type="evidence" value="ECO:0007669"/>
    <property type="project" value="UniProtKB-UniRule"/>
</dbReference>
<dbReference type="NCBIfam" id="NF001591">
    <property type="entry name" value="PRK00393.1"/>
    <property type="match status" value="1"/>
</dbReference>
<dbReference type="EC" id="3.5.4.25" evidence="9"/>
<dbReference type="RefSeq" id="WP_057793720.1">
    <property type="nucleotide sequence ID" value="NZ_LAXJ01000010.1"/>
</dbReference>
<protein>
    <recommendedName>
        <fullName evidence="9">GTP cyclohydrolase-2</fullName>
        <ecNumber evidence="9">3.5.4.25</ecNumber>
    </recommendedName>
    <alternativeName>
        <fullName evidence="9">GTP cyclohydrolase II</fullName>
    </alternativeName>
</protein>
<feature type="binding site" evidence="9">
    <location>
        <position position="244"/>
    </location>
    <ligand>
        <name>Zn(2+)</name>
        <dbReference type="ChEBI" id="CHEBI:29105"/>
        <note>catalytic</note>
    </ligand>
</feature>
<feature type="domain" description="GTP cyclohydrolase II" evidence="10">
    <location>
        <begin position="184"/>
        <end position="347"/>
    </location>
</feature>
<comment type="catalytic activity">
    <reaction evidence="8 9">
        <text>GTP + 4 H2O = 2,5-diamino-6-hydroxy-4-(5-phosphoribosylamino)-pyrimidine + formate + 2 phosphate + 3 H(+)</text>
        <dbReference type="Rhea" id="RHEA:23704"/>
        <dbReference type="ChEBI" id="CHEBI:15377"/>
        <dbReference type="ChEBI" id="CHEBI:15378"/>
        <dbReference type="ChEBI" id="CHEBI:15740"/>
        <dbReference type="ChEBI" id="CHEBI:37565"/>
        <dbReference type="ChEBI" id="CHEBI:43474"/>
        <dbReference type="ChEBI" id="CHEBI:58614"/>
        <dbReference type="EC" id="3.5.4.25"/>
    </reaction>
</comment>
<evidence type="ECO:0000256" key="5">
    <source>
        <dbReference type="ARBA" id="ARBA00022801"/>
    </source>
</evidence>
<comment type="pathway">
    <text evidence="1 9">Cofactor biosynthesis; riboflavin biosynthesis; 5-amino-6-(D-ribitylamino)uracil from GTP: step 1/4.</text>
</comment>
<dbReference type="STRING" id="1641875.XM53_12345"/>
<evidence type="ECO:0000256" key="1">
    <source>
        <dbReference type="ARBA" id="ARBA00004853"/>
    </source>
</evidence>
<dbReference type="EMBL" id="LAXJ01000010">
    <property type="protein sequence ID" value="KRS12407.1"/>
    <property type="molecule type" value="Genomic_DNA"/>
</dbReference>
<feature type="binding site" evidence="9">
    <location>
        <position position="231"/>
    </location>
    <ligand>
        <name>Zn(2+)</name>
        <dbReference type="ChEBI" id="CHEBI:29105"/>
        <note>catalytic</note>
    </ligand>
</feature>
<dbReference type="PANTHER" id="PTHR21327:SF18">
    <property type="entry name" value="3,4-DIHYDROXY-2-BUTANONE 4-PHOSPHATE SYNTHASE"/>
    <property type="match status" value="1"/>
</dbReference>
<dbReference type="HAMAP" id="MF_00179">
    <property type="entry name" value="RibA"/>
    <property type="match status" value="1"/>
</dbReference>
<evidence type="ECO:0000313" key="12">
    <source>
        <dbReference type="Proteomes" id="UP000051295"/>
    </source>
</evidence>
<dbReference type="InterPro" id="IPR000926">
    <property type="entry name" value="RibA"/>
</dbReference>
<dbReference type="GO" id="GO:0005829">
    <property type="term" value="C:cytosol"/>
    <property type="evidence" value="ECO:0007669"/>
    <property type="project" value="TreeGrafter"/>
</dbReference>
<evidence type="ECO:0000256" key="3">
    <source>
        <dbReference type="ARBA" id="ARBA00022723"/>
    </source>
</evidence>
<dbReference type="Proteomes" id="UP000051295">
    <property type="component" value="Unassembled WGS sequence"/>
</dbReference>
<dbReference type="InterPro" id="IPR032677">
    <property type="entry name" value="GTP_cyclohydro_II"/>
</dbReference>
<dbReference type="InterPro" id="IPR036144">
    <property type="entry name" value="RibA-like_sf"/>
</dbReference>
<keyword evidence="7 9" id="KW-0342">GTP-binding</keyword>
<evidence type="ECO:0000256" key="4">
    <source>
        <dbReference type="ARBA" id="ARBA00022741"/>
    </source>
</evidence>
<name>A0A0T5NU01_9RHOB</name>
<feature type="binding site" evidence="9">
    <location>
        <position position="331"/>
    </location>
    <ligand>
        <name>GTP</name>
        <dbReference type="ChEBI" id="CHEBI:37565"/>
    </ligand>
</feature>
<feature type="binding site" evidence="9">
    <location>
        <position position="247"/>
    </location>
    <ligand>
        <name>GTP</name>
        <dbReference type="ChEBI" id="CHEBI:37565"/>
    </ligand>
</feature>
<evidence type="ECO:0000256" key="6">
    <source>
        <dbReference type="ARBA" id="ARBA00022833"/>
    </source>
</evidence>
<feature type="binding site" evidence="9">
    <location>
        <position position="326"/>
    </location>
    <ligand>
        <name>GTP</name>
        <dbReference type="ChEBI" id="CHEBI:37565"/>
    </ligand>
</feature>
<dbReference type="GO" id="GO:0005525">
    <property type="term" value="F:GTP binding"/>
    <property type="evidence" value="ECO:0007669"/>
    <property type="project" value="UniProtKB-KW"/>
</dbReference>
<dbReference type="GO" id="GO:0008270">
    <property type="term" value="F:zinc ion binding"/>
    <property type="evidence" value="ECO:0007669"/>
    <property type="project" value="UniProtKB-UniRule"/>
</dbReference>
<dbReference type="Gene3D" id="3.40.50.10990">
    <property type="entry name" value="GTP cyclohydrolase II"/>
    <property type="match status" value="1"/>
</dbReference>
<accession>A0A0T5NU01</accession>
<feature type="binding site" evidence="9">
    <location>
        <begin position="269"/>
        <end position="271"/>
    </location>
    <ligand>
        <name>GTP</name>
        <dbReference type="ChEBI" id="CHEBI:37565"/>
    </ligand>
</feature>
<comment type="caution">
    <text evidence="11">The sequence shown here is derived from an EMBL/GenBank/DDBJ whole genome shotgun (WGS) entry which is preliminary data.</text>
</comment>
<gene>
    <name evidence="9" type="primary">ribA</name>
    <name evidence="11" type="ORF">XM53_12345</name>
</gene>
<dbReference type="SUPFAM" id="SSF142695">
    <property type="entry name" value="RibA-like"/>
    <property type="match status" value="1"/>
</dbReference>
<feature type="binding site" evidence="9">
    <location>
        <position position="291"/>
    </location>
    <ligand>
        <name>GTP</name>
        <dbReference type="ChEBI" id="CHEBI:37565"/>
    </ligand>
</feature>